<dbReference type="AlphaFoldDB" id="A0AA41QFX0"/>
<protein>
    <recommendedName>
        <fullName evidence="3">Adhesin domain-containing protein</fullName>
    </recommendedName>
</protein>
<dbReference type="RefSeq" id="WP_236090179.1">
    <property type="nucleotide sequence ID" value="NZ_JAKGSG010000042.1"/>
</dbReference>
<dbReference type="Proteomes" id="UP001165405">
    <property type="component" value="Unassembled WGS sequence"/>
</dbReference>
<keyword evidence="2" id="KW-1185">Reference proteome</keyword>
<evidence type="ECO:0000313" key="1">
    <source>
        <dbReference type="EMBL" id="MCF4122381.1"/>
    </source>
</evidence>
<evidence type="ECO:0000313" key="2">
    <source>
        <dbReference type="Proteomes" id="UP001165405"/>
    </source>
</evidence>
<proteinExistence type="predicted"/>
<reference evidence="1" key="1">
    <citation type="submission" date="2022-01" db="EMBL/GenBank/DDBJ databases">
        <title>Antribacter sp. nov., isolated from Guizhou of China.</title>
        <authorList>
            <person name="Chengliang C."/>
            <person name="Ya Z."/>
        </authorList>
    </citation>
    <scope>NUCLEOTIDE SEQUENCE</scope>
    <source>
        <strain evidence="1">KLBMP 9083</strain>
    </source>
</reference>
<dbReference type="EMBL" id="JAKGSG010000042">
    <property type="protein sequence ID" value="MCF4122381.1"/>
    <property type="molecule type" value="Genomic_DNA"/>
</dbReference>
<gene>
    <name evidence="1" type="ORF">L1785_15490</name>
</gene>
<sequence>MSTESWSVAAPQTIEVADVRSLTVRLTNGRAEVIADPSRASGALVEVLDVSSRPLQVLAEHGSLRIAYDFPGVEGFVDRFRGLKDQDSATVRVTVPSSTVLDVAAVGAEIVVTGGQGRVDAKTVSGALAVSGTSGTLATKSVSGPITVSEHAGDVTTATVSGSVALTGALGRVTVNGVSGSVDVTADGTTPLVTVKTVSGSVGVHLDAGSPVNLRARSVTGKVVLDGVPVPSSAQRTVVVDHAEPGAAAYVSTNTVSGVASVSRG</sequence>
<name>A0AA41QFX0_9MICO</name>
<accession>A0AA41QFX0</accession>
<comment type="caution">
    <text evidence="1">The sequence shown here is derived from an EMBL/GenBank/DDBJ whole genome shotgun (WGS) entry which is preliminary data.</text>
</comment>
<organism evidence="1 2">
    <name type="scientific">Antribacter soli</name>
    <dbReference type="NCBI Taxonomy" id="2910976"/>
    <lineage>
        <taxon>Bacteria</taxon>
        <taxon>Bacillati</taxon>
        <taxon>Actinomycetota</taxon>
        <taxon>Actinomycetes</taxon>
        <taxon>Micrococcales</taxon>
        <taxon>Promicromonosporaceae</taxon>
        <taxon>Antribacter</taxon>
    </lineage>
</organism>
<evidence type="ECO:0008006" key="3">
    <source>
        <dbReference type="Google" id="ProtNLM"/>
    </source>
</evidence>